<dbReference type="GO" id="GO:0005886">
    <property type="term" value="C:plasma membrane"/>
    <property type="evidence" value="ECO:0007669"/>
    <property type="project" value="TreeGrafter"/>
</dbReference>
<keyword evidence="4" id="KW-0808">Transferase</keyword>
<dbReference type="STRING" id="306540.SAMN05421839_13933"/>
<dbReference type="GO" id="GO:0016757">
    <property type="term" value="F:glycosyltransferase activity"/>
    <property type="evidence" value="ECO:0007669"/>
    <property type="project" value="UniProtKB-KW"/>
</dbReference>
<feature type="transmembrane region" description="Helical" evidence="11">
    <location>
        <begin position="71"/>
        <end position="90"/>
    </location>
</feature>
<dbReference type="NCBIfam" id="TIGR02210">
    <property type="entry name" value="rodA_shape"/>
    <property type="match status" value="1"/>
</dbReference>
<dbReference type="Pfam" id="PF01098">
    <property type="entry name" value="FTSW_RODA_SPOVE"/>
    <property type="match status" value="1"/>
</dbReference>
<keyword evidence="15" id="KW-1185">Reference proteome</keyword>
<dbReference type="GO" id="GO:0051301">
    <property type="term" value="P:cell division"/>
    <property type="evidence" value="ECO:0007669"/>
    <property type="project" value="InterPro"/>
</dbReference>
<dbReference type="InterPro" id="IPR011923">
    <property type="entry name" value="RodA/MrdB"/>
</dbReference>
<protein>
    <submittedName>
        <fullName evidence="13">Rod shape-determining protein RodA</fullName>
    </submittedName>
</protein>
<keyword evidence="8 11" id="KW-1133">Transmembrane helix</keyword>
<evidence type="ECO:0000256" key="5">
    <source>
        <dbReference type="ARBA" id="ARBA00022692"/>
    </source>
</evidence>
<evidence type="ECO:0000256" key="11">
    <source>
        <dbReference type="SAM" id="Phobius"/>
    </source>
</evidence>
<evidence type="ECO:0000256" key="3">
    <source>
        <dbReference type="ARBA" id="ARBA00022676"/>
    </source>
</evidence>
<dbReference type="PANTHER" id="PTHR30474:SF1">
    <property type="entry name" value="PEPTIDOGLYCAN GLYCOSYLTRANSFERASE MRDB"/>
    <property type="match status" value="1"/>
</dbReference>
<organism evidence="13 14">
    <name type="scientific">Halolactibacillus halophilus</name>
    <dbReference type="NCBI Taxonomy" id="306540"/>
    <lineage>
        <taxon>Bacteria</taxon>
        <taxon>Bacillati</taxon>
        <taxon>Bacillota</taxon>
        <taxon>Bacilli</taxon>
        <taxon>Bacillales</taxon>
        <taxon>Bacillaceae</taxon>
        <taxon>Halolactibacillus</taxon>
    </lineage>
</organism>
<dbReference type="PROSITE" id="PS00428">
    <property type="entry name" value="FTSW_RODA_SPOVE"/>
    <property type="match status" value="1"/>
</dbReference>
<keyword evidence="6" id="KW-0133">Cell shape</keyword>
<feature type="transmembrane region" description="Helical" evidence="11">
    <location>
        <begin position="137"/>
        <end position="155"/>
    </location>
</feature>
<evidence type="ECO:0000256" key="8">
    <source>
        <dbReference type="ARBA" id="ARBA00022989"/>
    </source>
</evidence>
<accession>A0A1I5S5Y3</accession>
<gene>
    <name evidence="12" type="ORF">HHA03_22970</name>
    <name evidence="13" type="ORF">SAMN05421839_13933</name>
</gene>
<evidence type="ECO:0000256" key="9">
    <source>
        <dbReference type="ARBA" id="ARBA00023136"/>
    </source>
</evidence>
<dbReference type="PANTHER" id="PTHR30474">
    <property type="entry name" value="CELL CYCLE PROTEIN"/>
    <property type="match status" value="1"/>
</dbReference>
<dbReference type="GO" id="GO:0008360">
    <property type="term" value="P:regulation of cell shape"/>
    <property type="evidence" value="ECO:0007669"/>
    <property type="project" value="UniProtKB-KW"/>
</dbReference>
<dbReference type="InterPro" id="IPR018365">
    <property type="entry name" value="Cell_cycle_FtsW-rel_CS"/>
</dbReference>
<evidence type="ECO:0000313" key="13">
    <source>
        <dbReference type="EMBL" id="SFP66188.1"/>
    </source>
</evidence>
<keyword evidence="9 11" id="KW-0472">Membrane</keyword>
<name>A0A1I5S5Y3_9BACI</name>
<dbReference type="EMBL" id="BJWI01000058">
    <property type="protein sequence ID" value="GEM02765.1"/>
    <property type="molecule type" value="Genomic_DNA"/>
</dbReference>
<dbReference type="GO" id="GO:0071555">
    <property type="term" value="P:cell wall organization"/>
    <property type="evidence" value="ECO:0007669"/>
    <property type="project" value="UniProtKB-KW"/>
</dbReference>
<keyword evidence="7" id="KW-0573">Peptidoglycan synthesis</keyword>
<keyword evidence="2" id="KW-1003">Cell membrane</keyword>
<feature type="transmembrane region" description="Helical" evidence="11">
    <location>
        <begin position="46"/>
        <end position="64"/>
    </location>
</feature>
<evidence type="ECO:0000256" key="4">
    <source>
        <dbReference type="ARBA" id="ARBA00022679"/>
    </source>
</evidence>
<keyword evidence="5 11" id="KW-0812">Transmembrane</keyword>
<evidence type="ECO:0000256" key="6">
    <source>
        <dbReference type="ARBA" id="ARBA00022960"/>
    </source>
</evidence>
<evidence type="ECO:0000256" key="7">
    <source>
        <dbReference type="ARBA" id="ARBA00022984"/>
    </source>
</evidence>
<dbReference type="EMBL" id="FOXC01000039">
    <property type="protein sequence ID" value="SFP66188.1"/>
    <property type="molecule type" value="Genomic_DNA"/>
</dbReference>
<reference evidence="13 14" key="1">
    <citation type="submission" date="2016-10" db="EMBL/GenBank/DDBJ databases">
        <authorList>
            <person name="de Groot N.N."/>
        </authorList>
    </citation>
    <scope>NUCLEOTIDE SEQUENCE [LARGE SCALE GENOMIC DNA]</scope>
    <source>
        <strain evidence="13 14">DSM 17073</strain>
    </source>
</reference>
<dbReference type="RefSeq" id="WP_089833417.1">
    <property type="nucleotide sequence ID" value="NZ_BJWI01000058.1"/>
</dbReference>
<sequence length="385" mass="42990">MQKKLPIDYTIVFILGCLFTISLLAIYSGSGQYASGDPSFFIKRQLVFIVLGLIVMMVVAFFDFELLERWTWLFYLGSIFLLVLVDIIGVERNGSKRWIDVGVTELQPSEFMKIFLVLHIAMILSKIGKYRLDFKPSLWVLSKILFFTIIPLYLIWQQPDLGTTLMILFSVAALLLISSLSLKLLGILVATGITGIGTLVYLFLYQRDILESFVEAHQMARIYGWLDPEGYSRGFGYQLQQALLGIGSGQLSGSGFREGYQVQSGHIPEAHTDFIFAVIGEEFGFIGTSLVVVLFFLLIYRIITIALQANSLFGMYICVGVIALLTFQIFQNIGMTIGLMPITGLALPFVSYGGSALLTNMLAIGLVTSVHLRTKSYMFGNDEEE</sequence>
<reference evidence="12 15" key="2">
    <citation type="submission" date="2019-07" db="EMBL/GenBank/DDBJ databases">
        <title>Whole genome shotgun sequence of Halolactibacillus halophilus NBRC 100868.</title>
        <authorList>
            <person name="Hosoyama A."/>
            <person name="Uohara A."/>
            <person name="Ohji S."/>
            <person name="Ichikawa N."/>
        </authorList>
    </citation>
    <scope>NUCLEOTIDE SEQUENCE [LARGE SCALE GENOMIC DNA]</scope>
    <source>
        <strain evidence="12 15">NBRC 100868</strain>
    </source>
</reference>
<comment type="subcellular location">
    <subcellularLocation>
        <location evidence="1">Membrane</location>
        <topology evidence="1">Multi-pass membrane protein</topology>
    </subcellularLocation>
</comment>
<evidence type="ECO:0000313" key="15">
    <source>
        <dbReference type="Proteomes" id="UP000321547"/>
    </source>
</evidence>
<dbReference type="GO" id="GO:0009252">
    <property type="term" value="P:peptidoglycan biosynthetic process"/>
    <property type="evidence" value="ECO:0007669"/>
    <property type="project" value="UniProtKB-KW"/>
</dbReference>
<dbReference type="GO" id="GO:0015648">
    <property type="term" value="F:lipid-linked peptidoglycan transporter activity"/>
    <property type="evidence" value="ECO:0007669"/>
    <property type="project" value="TreeGrafter"/>
</dbReference>
<feature type="transmembrane region" description="Helical" evidence="11">
    <location>
        <begin position="184"/>
        <end position="204"/>
    </location>
</feature>
<feature type="transmembrane region" description="Helical" evidence="11">
    <location>
        <begin position="312"/>
        <end position="330"/>
    </location>
</feature>
<dbReference type="OrthoDB" id="9768187at2"/>
<evidence type="ECO:0000256" key="1">
    <source>
        <dbReference type="ARBA" id="ARBA00004141"/>
    </source>
</evidence>
<evidence type="ECO:0000313" key="14">
    <source>
        <dbReference type="Proteomes" id="UP000242243"/>
    </source>
</evidence>
<evidence type="ECO:0000313" key="12">
    <source>
        <dbReference type="EMBL" id="GEM02765.1"/>
    </source>
</evidence>
<keyword evidence="3" id="KW-0328">Glycosyltransferase</keyword>
<evidence type="ECO:0000256" key="10">
    <source>
        <dbReference type="ARBA" id="ARBA00023316"/>
    </source>
</evidence>
<feature type="transmembrane region" description="Helical" evidence="11">
    <location>
        <begin position="161"/>
        <end position="177"/>
    </location>
</feature>
<feature type="transmembrane region" description="Helical" evidence="11">
    <location>
        <begin position="7"/>
        <end position="26"/>
    </location>
</feature>
<evidence type="ECO:0000256" key="2">
    <source>
        <dbReference type="ARBA" id="ARBA00022475"/>
    </source>
</evidence>
<proteinExistence type="predicted"/>
<dbReference type="GO" id="GO:0032153">
    <property type="term" value="C:cell division site"/>
    <property type="evidence" value="ECO:0007669"/>
    <property type="project" value="TreeGrafter"/>
</dbReference>
<feature type="transmembrane region" description="Helical" evidence="11">
    <location>
        <begin position="350"/>
        <end position="372"/>
    </location>
</feature>
<dbReference type="AlphaFoldDB" id="A0A1I5S5Y3"/>
<dbReference type="Proteomes" id="UP000242243">
    <property type="component" value="Unassembled WGS sequence"/>
</dbReference>
<dbReference type="Proteomes" id="UP000321547">
    <property type="component" value="Unassembled WGS sequence"/>
</dbReference>
<keyword evidence="10" id="KW-0961">Cell wall biogenesis/degradation</keyword>
<dbReference type="InterPro" id="IPR001182">
    <property type="entry name" value="FtsW/RodA"/>
</dbReference>
<feature type="transmembrane region" description="Helical" evidence="11">
    <location>
        <begin position="274"/>
        <end position="300"/>
    </location>
</feature>